<feature type="transmembrane region" description="Helical" evidence="8">
    <location>
        <begin position="100"/>
        <end position="121"/>
    </location>
</feature>
<dbReference type="PANTHER" id="PTHR30472">
    <property type="entry name" value="FERRIC ENTEROBACTIN TRANSPORT SYSTEM PERMEASE PROTEIN"/>
    <property type="match status" value="1"/>
</dbReference>
<evidence type="ECO:0000313" key="9">
    <source>
        <dbReference type="EMBL" id="PUV26098.1"/>
    </source>
</evidence>
<evidence type="ECO:0000256" key="3">
    <source>
        <dbReference type="ARBA" id="ARBA00022448"/>
    </source>
</evidence>
<reference evidence="9 10" key="1">
    <citation type="submission" date="2018-04" db="EMBL/GenBank/DDBJ databases">
        <title>Sphingobacterium sp. M46 Genome.</title>
        <authorList>
            <person name="Cheng J."/>
            <person name="Li Y."/>
        </authorList>
    </citation>
    <scope>NUCLEOTIDE SEQUENCE [LARGE SCALE GENOMIC DNA]</scope>
    <source>
        <strain evidence="9 10">M46</strain>
    </source>
</reference>
<keyword evidence="4" id="KW-1003">Cell membrane</keyword>
<keyword evidence="10" id="KW-1185">Reference proteome</keyword>
<evidence type="ECO:0000256" key="8">
    <source>
        <dbReference type="SAM" id="Phobius"/>
    </source>
</evidence>
<dbReference type="PANTHER" id="PTHR30472:SF70">
    <property type="entry name" value="MOLYBDATE IMPORT SYSTEM PERMEASE PROTEIN MOLB"/>
    <property type="match status" value="1"/>
</dbReference>
<dbReference type="EMBL" id="QCXX01000001">
    <property type="protein sequence ID" value="PUV26098.1"/>
    <property type="molecule type" value="Genomic_DNA"/>
</dbReference>
<dbReference type="CDD" id="cd06550">
    <property type="entry name" value="TM_ABC_iron-siderophores_like"/>
    <property type="match status" value="1"/>
</dbReference>
<evidence type="ECO:0000313" key="10">
    <source>
        <dbReference type="Proteomes" id="UP000250831"/>
    </source>
</evidence>
<feature type="transmembrane region" description="Helical" evidence="8">
    <location>
        <begin position="68"/>
        <end position="88"/>
    </location>
</feature>
<dbReference type="AlphaFoldDB" id="A0A363NZI1"/>
<keyword evidence="5 8" id="KW-0812">Transmembrane</keyword>
<evidence type="ECO:0000256" key="2">
    <source>
        <dbReference type="ARBA" id="ARBA00007935"/>
    </source>
</evidence>
<keyword evidence="7 8" id="KW-0472">Membrane</keyword>
<dbReference type="GO" id="GO:0022857">
    <property type="term" value="F:transmembrane transporter activity"/>
    <property type="evidence" value="ECO:0007669"/>
    <property type="project" value="InterPro"/>
</dbReference>
<dbReference type="InterPro" id="IPR000522">
    <property type="entry name" value="ABC_transptr_permease_BtuC"/>
</dbReference>
<sequence>MILQLKKLLLLVILPLVLLLLSLLIGSSQHIGFIELCQRIGLELGLYKGNDTTVLMGSMDTILWQVRLPRILLTFMVGAALASSGGTLQAIFRNPIVDPFTLGISSGAAFGAALAMLFPLLSVNVSAFLFGVCAVALTYFVSNAGLKTSIIGMVLAGMVISGVFTAMLTLLQYISDPYKLQAIVQWTMGNLHTASWSKVQNAFLPIVIGLIILILLRWKLNLLALGDQEAIAVGVNPKLLKLVMIGVATMITASAVAAVGVISLFGLIVPHISRMIFGPNNNIVVWANISIGGTFLLLIDDFSRAVMPFEIPIGVFTMIIGAPLFIYLMRRNEINWNS</sequence>
<dbReference type="SUPFAM" id="SSF81345">
    <property type="entry name" value="ABC transporter involved in vitamin B12 uptake, BtuC"/>
    <property type="match status" value="1"/>
</dbReference>
<feature type="transmembrane region" description="Helical" evidence="8">
    <location>
        <begin position="153"/>
        <end position="174"/>
    </location>
</feature>
<accession>A0A363NZI1</accession>
<dbReference type="Pfam" id="PF01032">
    <property type="entry name" value="FecCD"/>
    <property type="match status" value="1"/>
</dbReference>
<keyword evidence="6 8" id="KW-1133">Transmembrane helix</keyword>
<feature type="transmembrane region" description="Helical" evidence="8">
    <location>
        <begin position="127"/>
        <end position="146"/>
    </location>
</feature>
<dbReference type="InterPro" id="IPR037294">
    <property type="entry name" value="ABC_BtuC-like"/>
</dbReference>
<evidence type="ECO:0000256" key="7">
    <source>
        <dbReference type="ARBA" id="ARBA00023136"/>
    </source>
</evidence>
<dbReference type="GO" id="GO:0033214">
    <property type="term" value="P:siderophore-iron import into cell"/>
    <property type="evidence" value="ECO:0007669"/>
    <property type="project" value="TreeGrafter"/>
</dbReference>
<feature type="transmembrane region" description="Helical" evidence="8">
    <location>
        <begin position="311"/>
        <end position="329"/>
    </location>
</feature>
<comment type="similarity">
    <text evidence="2">Belongs to the binding-protein-dependent transport system permease family. FecCD subfamily.</text>
</comment>
<feature type="transmembrane region" description="Helical" evidence="8">
    <location>
        <begin position="202"/>
        <end position="218"/>
    </location>
</feature>
<comment type="caution">
    <text evidence="9">The sequence shown here is derived from an EMBL/GenBank/DDBJ whole genome shotgun (WGS) entry which is preliminary data.</text>
</comment>
<gene>
    <name evidence="9" type="ORF">DCO56_03785</name>
</gene>
<evidence type="ECO:0000256" key="5">
    <source>
        <dbReference type="ARBA" id="ARBA00022692"/>
    </source>
</evidence>
<protein>
    <submittedName>
        <fullName evidence="9">Iron transporter</fullName>
    </submittedName>
</protein>
<feature type="transmembrane region" description="Helical" evidence="8">
    <location>
        <begin position="281"/>
        <end position="299"/>
    </location>
</feature>
<dbReference type="Proteomes" id="UP000250831">
    <property type="component" value="Unassembled WGS sequence"/>
</dbReference>
<evidence type="ECO:0000256" key="6">
    <source>
        <dbReference type="ARBA" id="ARBA00022989"/>
    </source>
</evidence>
<keyword evidence="3" id="KW-0813">Transport</keyword>
<evidence type="ECO:0000256" key="4">
    <source>
        <dbReference type="ARBA" id="ARBA00022475"/>
    </source>
</evidence>
<dbReference type="GO" id="GO:0005886">
    <property type="term" value="C:plasma membrane"/>
    <property type="evidence" value="ECO:0007669"/>
    <property type="project" value="UniProtKB-SubCell"/>
</dbReference>
<dbReference type="RefSeq" id="WP_108632388.1">
    <property type="nucleotide sequence ID" value="NZ_QCXX01000001.1"/>
</dbReference>
<proteinExistence type="inferred from homology"/>
<organism evidence="9 10">
    <name type="scientific">Sphingobacterium athyrii</name>
    <dbReference type="NCBI Taxonomy" id="2152717"/>
    <lineage>
        <taxon>Bacteria</taxon>
        <taxon>Pseudomonadati</taxon>
        <taxon>Bacteroidota</taxon>
        <taxon>Sphingobacteriia</taxon>
        <taxon>Sphingobacteriales</taxon>
        <taxon>Sphingobacteriaceae</taxon>
        <taxon>Sphingobacterium</taxon>
    </lineage>
</organism>
<name>A0A363NZI1_9SPHI</name>
<evidence type="ECO:0000256" key="1">
    <source>
        <dbReference type="ARBA" id="ARBA00004651"/>
    </source>
</evidence>
<comment type="subcellular location">
    <subcellularLocation>
        <location evidence="1">Cell membrane</location>
        <topology evidence="1">Multi-pass membrane protein</topology>
    </subcellularLocation>
</comment>
<dbReference type="Gene3D" id="1.10.3470.10">
    <property type="entry name" value="ABC transporter involved in vitamin B12 uptake, BtuC"/>
    <property type="match status" value="1"/>
</dbReference>
<feature type="transmembrane region" description="Helical" evidence="8">
    <location>
        <begin position="239"/>
        <end position="269"/>
    </location>
</feature>
<dbReference type="OrthoDB" id="9811721at2"/>